<keyword evidence="3" id="KW-1185">Reference proteome</keyword>
<proteinExistence type="predicted"/>
<accession>A0A1S1R8A4</accession>
<dbReference type="RefSeq" id="WP_071083106.1">
    <property type="nucleotide sequence ID" value="NZ_MBLM01000051.1"/>
</dbReference>
<dbReference type="EMBL" id="MBLM01000051">
    <property type="protein sequence ID" value="OHV41991.1"/>
    <property type="molecule type" value="Genomic_DNA"/>
</dbReference>
<evidence type="ECO:0000259" key="1">
    <source>
        <dbReference type="Pfam" id="PF01370"/>
    </source>
</evidence>
<organism evidence="2 3">
    <name type="scientific">Parafrankia colletiae</name>
    <dbReference type="NCBI Taxonomy" id="573497"/>
    <lineage>
        <taxon>Bacteria</taxon>
        <taxon>Bacillati</taxon>
        <taxon>Actinomycetota</taxon>
        <taxon>Actinomycetes</taxon>
        <taxon>Frankiales</taxon>
        <taxon>Frankiaceae</taxon>
        <taxon>Parafrankia</taxon>
    </lineage>
</organism>
<dbReference type="CDD" id="cd08946">
    <property type="entry name" value="SDR_e"/>
    <property type="match status" value="1"/>
</dbReference>
<evidence type="ECO:0000313" key="3">
    <source>
        <dbReference type="Proteomes" id="UP000179627"/>
    </source>
</evidence>
<evidence type="ECO:0000313" key="2">
    <source>
        <dbReference type="EMBL" id="OHV41991.1"/>
    </source>
</evidence>
<dbReference type="Pfam" id="PF01370">
    <property type="entry name" value="Epimerase"/>
    <property type="match status" value="1"/>
</dbReference>
<reference evidence="3" key="1">
    <citation type="submission" date="2016-07" db="EMBL/GenBank/DDBJ databases">
        <title>Sequence Frankia sp. strain CcI1.17.</title>
        <authorList>
            <person name="Ghodhbane-Gtari F."/>
            <person name="Swanson E."/>
            <person name="Gueddou A."/>
            <person name="Morris K."/>
            <person name="Hezbri K."/>
            <person name="Ktari A."/>
            <person name="Nouioui I."/>
            <person name="Abebe-Akele F."/>
            <person name="Simpson S."/>
            <person name="Thomas K."/>
            <person name="Gtari M."/>
            <person name="Tisa L.S."/>
            <person name="Hurst S."/>
        </authorList>
    </citation>
    <scope>NUCLEOTIDE SEQUENCE [LARGE SCALE GENOMIC DNA]</scope>
    <source>
        <strain evidence="3">Cc1.17</strain>
    </source>
</reference>
<dbReference type="InterPro" id="IPR036291">
    <property type="entry name" value="NAD(P)-bd_dom_sf"/>
</dbReference>
<dbReference type="InterPro" id="IPR050177">
    <property type="entry name" value="Lipid_A_modif_metabolic_enz"/>
</dbReference>
<dbReference type="SUPFAM" id="SSF51735">
    <property type="entry name" value="NAD(P)-binding Rossmann-fold domains"/>
    <property type="match status" value="1"/>
</dbReference>
<gene>
    <name evidence="2" type="ORF">CC117_33140</name>
</gene>
<dbReference type="InterPro" id="IPR001509">
    <property type="entry name" value="Epimerase_deHydtase"/>
</dbReference>
<feature type="domain" description="NAD-dependent epimerase/dehydratase" evidence="1">
    <location>
        <begin position="8"/>
        <end position="189"/>
    </location>
</feature>
<dbReference type="AlphaFoldDB" id="A0A1S1R8A4"/>
<protein>
    <submittedName>
        <fullName evidence="2">Oxidoreductase</fullName>
    </submittedName>
</protein>
<dbReference type="OrthoDB" id="9772736at2"/>
<dbReference type="PANTHER" id="PTHR43245">
    <property type="entry name" value="BIFUNCTIONAL POLYMYXIN RESISTANCE PROTEIN ARNA"/>
    <property type="match status" value="1"/>
</dbReference>
<name>A0A1S1R8A4_9ACTN</name>
<comment type="caution">
    <text evidence="2">The sequence shown here is derived from an EMBL/GenBank/DDBJ whole genome shotgun (WGS) entry which is preliminary data.</text>
</comment>
<dbReference type="Gene3D" id="3.40.50.720">
    <property type="entry name" value="NAD(P)-binding Rossmann-like Domain"/>
    <property type="match status" value="1"/>
</dbReference>
<sequence length="372" mass="39983">MSSSANTVLVTGAMGQLGKLTTAILLRRGHRVIALDLRNEHTIASARGLTPAPGEPGELLPAFVDLLDAAAVRTLVAEHPPSAIVHLAASVAPPCYRNPVLAHRVNVDGTTNLVDAAKGLPVPPMFVLASSSAVYGPRNPHRFTAPLTGVTPLHPADCYGAQKLAAEETVAGSGLPYAILRLGAIVSPDGLRQLDRDYFILLRASPRDNRVHAVDARDAALAFANAAGLTAEIHGKVLLIAGNESYMFRQWEIQDDMMKVTGVGAIGPDAFLPGDPDDDRGWGLTDWFDTTEAQKLLGFQHHSWTDTQVWVADSLGRRRAAIRAVSPVLRGTIRGLLTVLRRRERRGSYADPWAFIRTKYGTEALAPEALDV</sequence>
<dbReference type="Proteomes" id="UP000179627">
    <property type="component" value="Unassembled WGS sequence"/>
</dbReference>